<evidence type="ECO:0000313" key="1">
    <source>
        <dbReference type="EMBL" id="RKF35011.1"/>
    </source>
</evidence>
<keyword evidence="2" id="KW-1185">Reference proteome</keyword>
<dbReference type="Proteomes" id="UP000286402">
    <property type="component" value="Unassembled WGS sequence"/>
</dbReference>
<sequence length="463" mass="51830">MKQKDLLKETTGSLYGRFGLSQCDITPPIGIYSRNWGAAAFDQATAVHQPLMMHCLYMQSCDGLPAILLTADLGWWKNAADEQNLRLALLSHFNLAESQLIFALSHTHAGPSICSTDAAQPGGELILPYLEYLKQQAISCVEMAQNGLFKGSLTWNYGVCDLASNRDLEVDSHYLIGYNPLKEADTTLLVGRLYDETESLKAVICNYACHPTSFAHENDLLSPDFVGEMRNTVERSLSVPCLFLQGASGDLAPRRQYVKDPALVEANGKQLGYAVLATLAQEQHSHKNWVFKESLISGAPLACWGFREQTAPIDFKQRVLSVKVPYKKLPSPEAILSEYERCTDRVMKDRLWRKYNTRKSIGDQQEAIIPVWIWKMGDAVLVAQANEAYSCYQIEVRAQFPDHTIVFINIANGYVGYLAPKELYDKDIYAVWQSPYASGGLEILIEQTKLGIQTLLTDETRLD</sequence>
<dbReference type="RefSeq" id="WP_120334761.1">
    <property type="nucleotide sequence ID" value="NZ_CP070350.1"/>
</dbReference>
<protein>
    <recommendedName>
        <fullName evidence="3">Neutral/alkaline ceramidase-like enzyme</fullName>
    </recommendedName>
</protein>
<reference evidence="1 2" key="1">
    <citation type="submission" date="2016-07" db="EMBL/GenBank/DDBJ databases">
        <title>Genome analysis of Sphingobacterium siyangense T12B17.</title>
        <authorList>
            <person name="Xu D."/>
            <person name="Su Y."/>
            <person name="Zheng S."/>
        </authorList>
    </citation>
    <scope>NUCLEOTIDE SEQUENCE [LARGE SCALE GENOMIC DNA]</scope>
    <source>
        <strain evidence="1 2">T12B17</strain>
    </source>
</reference>
<organism evidence="1 2">
    <name type="scientific">Sphingobacterium siyangense</name>
    <dbReference type="NCBI Taxonomy" id="459529"/>
    <lineage>
        <taxon>Bacteria</taxon>
        <taxon>Pseudomonadati</taxon>
        <taxon>Bacteroidota</taxon>
        <taxon>Sphingobacteriia</taxon>
        <taxon>Sphingobacteriales</taxon>
        <taxon>Sphingobacteriaceae</taxon>
        <taxon>Sphingobacterium</taxon>
    </lineage>
</organism>
<accession>A0A420FQ81</accession>
<gene>
    <name evidence="1" type="ORF">BCY89_08660</name>
</gene>
<evidence type="ECO:0008006" key="3">
    <source>
        <dbReference type="Google" id="ProtNLM"/>
    </source>
</evidence>
<proteinExistence type="predicted"/>
<dbReference type="EMBL" id="MCAQ01000023">
    <property type="protein sequence ID" value="RKF35011.1"/>
    <property type="molecule type" value="Genomic_DNA"/>
</dbReference>
<comment type="caution">
    <text evidence="1">The sequence shown here is derived from an EMBL/GenBank/DDBJ whole genome shotgun (WGS) entry which is preliminary data.</text>
</comment>
<evidence type="ECO:0000313" key="2">
    <source>
        <dbReference type="Proteomes" id="UP000286402"/>
    </source>
</evidence>
<name>A0A420FQ81_9SPHI</name>
<dbReference type="AlphaFoldDB" id="A0A420FQ81"/>